<dbReference type="GO" id="GO:0008295">
    <property type="term" value="P:spermidine biosynthetic process"/>
    <property type="evidence" value="ECO:0007669"/>
    <property type="project" value="UniProtKB-KW"/>
</dbReference>
<dbReference type="GO" id="GO:0004014">
    <property type="term" value="F:adenosylmethionine decarboxylase activity"/>
    <property type="evidence" value="ECO:0007669"/>
    <property type="project" value="UniProtKB-EC"/>
</dbReference>
<dbReference type="OMA" id="AIGFEGC"/>
<dbReference type="STRING" id="61853.ENSNLEP00000027906"/>
<reference evidence="7" key="2">
    <citation type="submission" date="2025-08" db="UniProtKB">
        <authorList>
            <consortium name="Ensembl"/>
        </authorList>
    </citation>
    <scope>IDENTIFICATION</scope>
</reference>
<dbReference type="InterPro" id="IPR048283">
    <property type="entry name" value="AdoMetDC-like"/>
</dbReference>
<protein>
    <recommendedName>
        <fullName evidence="9">Adenosylmethionine decarboxylase</fullName>
    </recommendedName>
</protein>
<feature type="region of interest" description="Disordered" evidence="6">
    <location>
        <begin position="25"/>
        <end position="44"/>
    </location>
</feature>
<dbReference type="SUPFAM" id="SSF56276">
    <property type="entry name" value="S-adenosylmethionine decarboxylase"/>
    <property type="match status" value="1"/>
</dbReference>
<dbReference type="PANTHER" id="PTHR11570:SF0">
    <property type="entry name" value="S-ADENOSYLMETHIONINE DECARBOXYLASE PROENZYME"/>
    <property type="match status" value="1"/>
</dbReference>
<dbReference type="Proteomes" id="UP000001073">
    <property type="component" value="Chromosome 7b"/>
</dbReference>
<dbReference type="GO" id="GO:0019810">
    <property type="term" value="F:putrescine binding"/>
    <property type="evidence" value="ECO:0007669"/>
    <property type="project" value="TreeGrafter"/>
</dbReference>
<reference evidence="7 8" key="1">
    <citation type="submission" date="2012-10" db="EMBL/GenBank/DDBJ databases">
        <authorList>
            <consortium name="Gibbon Genome Sequencing Consortium"/>
        </authorList>
    </citation>
    <scope>NUCLEOTIDE SEQUENCE [LARGE SCALE GENOMIC DNA]</scope>
</reference>
<evidence type="ECO:0000256" key="4">
    <source>
        <dbReference type="ARBA" id="ARBA00023115"/>
    </source>
</evidence>
<evidence type="ECO:0000256" key="5">
    <source>
        <dbReference type="ARBA" id="ARBA00048112"/>
    </source>
</evidence>
<evidence type="ECO:0000256" key="3">
    <source>
        <dbReference type="ARBA" id="ARBA00023066"/>
    </source>
</evidence>
<reference evidence="7" key="3">
    <citation type="submission" date="2025-09" db="UniProtKB">
        <authorList>
            <consortium name="Ensembl"/>
        </authorList>
    </citation>
    <scope>IDENTIFICATION</scope>
</reference>
<evidence type="ECO:0000256" key="6">
    <source>
        <dbReference type="SAM" id="MobiDB-lite"/>
    </source>
</evidence>
<evidence type="ECO:0000313" key="7">
    <source>
        <dbReference type="Ensembl" id="ENSNLEP00000027906.1"/>
    </source>
</evidence>
<accession>A0A2I3G9B8</accession>
<organism evidence="7 8">
    <name type="scientific">Nomascus leucogenys</name>
    <name type="common">Northern white-cheeked gibbon</name>
    <name type="synonym">Hylobates leucogenys</name>
    <dbReference type="NCBI Taxonomy" id="61853"/>
    <lineage>
        <taxon>Eukaryota</taxon>
        <taxon>Metazoa</taxon>
        <taxon>Chordata</taxon>
        <taxon>Craniata</taxon>
        <taxon>Vertebrata</taxon>
        <taxon>Euteleostomi</taxon>
        <taxon>Mammalia</taxon>
        <taxon>Eutheria</taxon>
        <taxon>Euarchontoglires</taxon>
        <taxon>Primates</taxon>
        <taxon>Haplorrhini</taxon>
        <taxon>Catarrhini</taxon>
        <taxon>Hylobatidae</taxon>
        <taxon>Nomascus</taxon>
    </lineage>
</organism>
<dbReference type="InParanoid" id="A0A2I3G9B8"/>
<name>A0A2I3G9B8_NOMLE</name>
<dbReference type="EMBL" id="ADFV01102957">
    <property type="status" value="NOT_ANNOTATED_CDS"/>
    <property type="molecule type" value="Genomic_DNA"/>
</dbReference>
<feature type="compositionally biased region" description="Basic and acidic residues" evidence="6">
    <location>
        <begin position="34"/>
        <end position="44"/>
    </location>
</feature>
<dbReference type="UniPathway" id="UPA00331">
    <property type="reaction ID" value="UER00451"/>
</dbReference>
<keyword evidence="8" id="KW-1185">Reference proteome</keyword>
<dbReference type="Pfam" id="PF01536">
    <property type="entry name" value="SAM_decarbox"/>
    <property type="match status" value="1"/>
</dbReference>
<dbReference type="GeneTree" id="ENSGT00390000011776"/>
<dbReference type="Ensembl" id="ENSNLET00000046556.1">
    <property type="protein sequence ID" value="ENSNLEP00000027906.1"/>
    <property type="gene ID" value="ENSNLEG00000034074.1"/>
</dbReference>
<dbReference type="GO" id="GO:0006597">
    <property type="term" value="P:spermine biosynthetic process"/>
    <property type="evidence" value="ECO:0007669"/>
    <property type="project" value="TreeGrafter"/>
</dbReference>
<dbReference type="Gene3D" id="3.60.90.10">
    <property type="entry name" value="S-adenosylmethionine decarboxylase"/>
    <property type="match status" value="1"/>
</dbReference>
<comment type="pathway">
    <text evidence="1">Amine and polyamine biosynthesis; S-adenosylmethioninamine biosynthesis; S-adenosylmethioninamine from S-adenosyl-L-methionine: step 1/1.</text>
</comment>
<keyword evidence="3" id="KW-0745">Spermidine biosynthesis</keyword>
<proteinExistence type="inferred from homology"/>
<keyword evidence="4" id="KW-0620">Polyamine biosynthesis</keyword>
<comment type="catalytic activity">
    <reaction evidence="5">
        <text>S-adenosyl-L-methionine + H(+) = S-adenosyl 3-(methylsulfanyl)propylamine + CO2</text>
        <dbReference type="Rhea" id="RHEA:15981"/>
        <dbReference type="ChEBI" id="CHEBI:15378"/>
        <dbReference type="ChEBI" id="CHEBI:16526"/>
        <dbReference type="ChEBI" id="CHEBI:57443"/>
        <dbReference type="ChEBI" id="CHEBI:59789"/>
        <dbReference type="EC" id="4.1.1.50"/>
    </reaction>
</comment>
<dbReference type="GO" id="GO:0005829">
    <property type="term" value="C:cytosol"/>
    <property type="evidence" value="ECO:0007669"/>
    <property type="project" value="TreeGrafter"/>
</dbReference>
<dbReference type="AlphaFoldDB" id="A0A2I3G9B8"/>
<dbReference type="PANTHER" id="PTHR11570">
    <property type="entry name" value="S-ADENOSYLMETHIONINE DECARBOXYLASE"/>
    <property type="match status" value="1"/>
</dbReference>
<sequence length="313" mass="35711">MEAVHFSKGTEKLLEVWFSWQQPNANQGSGDLRTIPRSEREPPRPAKWDILLKDVQRSMISVTKTDNQEAYVVSESSMLVSKKRFILKTRGTTLLLKALVPLLKLARHYSGFDSIQKIEFLNAIFPNGAAYCMGRMNSNCWYLYQTLEILMSGLDLAVMDQFYMKDGVTAKDITCKSGIHDLIPGSVINATMFNPYGYSMNGMKSDGTYWTIHITPEPESSYVSFETNLTDQESCGSLQARKICDHFVNQSSKCRAVFSSPQKIEGFKRLDCQSAMFSDYNFVFTSFAKKHLLRKMTRKMQKENTHKKVVDAF</sequence>
<dbReference type="Gene3D" id="3.30.360.50">
    <property type="entry name" value="S-adenosylmethionine decarboxylase"/>
    <property type="match status" value="1"/>
</dbReference>
<evidence type="ECO:0000256" key="1">
    <source>
        <dbReference type="ARBA" id="ARBA00004911"/>
    </source>
</evidence>
<evidence type="ECO:0000256" key="2">
    <source>
        <dbReference type="ARBA" id="ARBA00008466"/>
    </source>
</evidence>
<evidence type="ECO:0000313" key="8">
    <source>
        <dbReference type="Proteomes" id="UP000001073"/>
    </source>
</evidence>
<dbReference type="InterPro" id="IPR016067">
    <property type="entry name" value="S-AdoMet_deCO2ase_core"/>
</dbReference>
<evidence type="ECO:0008006" key="9">
    <source>
        <dbReference type="Google" id="ProtNLM"/>
    </source>
</evidence>
<comment type="similarity">
    <text evidence="2">Belongs to the eukaryotic AdoMetDC family.</text>
</comment>